<dbReference type="Proteomes" id="UP000003011">
    <property type="component" value="Unassembled WGS sequence"/>
</dbReference>
<evidence type="ECO:0000256" key="8">
    <source>
        <dbReference type="ARBA" id="ARBA00023186"/>
    </source>
</evidence>
<evidence type="ECO:0000256" key="1">
    <source>
        <dbReference type="ARBA" id="ARBA00004651"/>
    </source>
</evidence>
<feature type="domain" description="Membrane insertase YidC/Oxa/ALB C-terminal" evidence="12">
    <location>
        <begin position="41"/>
        <end position="324"/>
    </location>
</feature>
<dbReference type="GO" id="GO:0051205">
    <property type="term" value="P:protein insertion into membrane"/>
    <property type="evidence" value="ECO:0007669"/>
    <property type="project" value="TreeGrafter"/>
</dbReference>
<evidence type="ECO:0000259" key="12">
    <source>
        <dbReference type="Pfam" id="PF02096"/>
    </source>
</evidence>
<dbReference type="EMBL" id="ACZL01000037">
    <property type="protein sequence ID" value="EHI54819.1"/>
    <property type="molecule type" value="Genomic_DNA"/>
</dbReference>
<evidence type="ECO:0000256" key="4">
    <source>
        <dbReference type="ARBA" id="ARBA00022692"/>
    </source>
</evidence>
<evidence type="ECO:0000256" key="6">
    <source>
        <dbReference type="ARBA" id="ARBA00022989"/>
    </source>
</evidence>
<evidence type="ECO:0000313" key="14">
    <source>
        <dbReference type="Proteomes" id="UP000003011"/>
    </source>
</evidence>
<dbReference type="GO" id="GO:0005886">
    <property type="term" value="C:plasma membrane"/>
    <property type="evidence" value="ECO:0007669"/>
    <property type="project" value="UniProtKB-SubCell"/>
</dbReference>
<gene>
    <name evidence="13" type="ORF">HMPREF9333_02020</name>
</gene>
<keyword evidence="3" id="KW-1003">Cell membrane</keyword>
<dbReference type="eggNOG" id="COG0706">
    <property type="taxonomic scope" value="Bacteria"/>
</dbReference>
<evidence type="ECO:0000256" key="2">
    <source>
        <dbReference type="ARBA" id="ARBA00022448"/>
    </source>
</evidence>
<dbReference type="CDD" id="cd20070">
    <property type="entry name" value="5TM_YidC_Alb3"/>
    <property type="match status" value="1"/>
</dbReference>
<evidence type="ECO:0000313" key="13">
    <source>
        <dbReference type="EMBL" id="EHI54819.1"/>
    </source>
</evidence>
<dbReference type="InterPro" id="IPR028055">
    <property type="entry name" value="YidC/Oxa/ALB_C"/>
</dbReference>
<accession>G5GKC9</accession>
<dbReference type="HOGENOM" id="CLU_055404_0_0_9"/>
<feature type="compositionally biased region" description="Acidic residues" evidence="10">
    <location>
        <begin position="430"/>
        <end position="439"/>
    </location>
</feature>
<dbReference type="InterPro" id="IPR047196">
    <property type="entry name" value="YidC_ALB_C"/>
</dbReference>
<dbReference type="Pfam" id="PF02096">
    <property type="entry name" value="60KD_IMP"/>
    <property type="match status" value="1"/>
</dbReference>
<keyword evidence="5" id="KW-0653">Protein transport</keyword>
<feature type="transmembrane region" description="Helical" evidence="11">
    <location>
        <begin position="27"/>
        <end position="60"/>
    </location>
</feature>
<comment type="similarity">
    <text evidence="9">Belongs to the OXA1/ALB3/YidC family.</text>
</comment>
<evidence type="ECO:0000256" key="7">
    <source>
        <dbReference type="ARBA" id="ARBA00023136"/>
    </source>
</evidence>
<name>G5GKC9_9FIRM</name>
<dbReference type="GO" id="GO:0015031">
    <property type="term" value="P:protein transport"/>
    <property type="evidence" value="ECO:0007669"/>
    <property type="project" value="UniProtKB-KW"/>
</dbReference>
<dbReference type="PANTHER" id="PTHR12428:SF65">
    <property type="entry name" value="CYTOCHROME C OXIDASE ASSEMBLY PROTEIN COX18, MITOCHONDRIAL"/>
    <property type="match status" value="1"/>
</dbReference>
<evidence type="ECO:0000256" key="9">
    <source>
        <dbReference type="RuleBase" id="RU003945"/>
    </source>
</evidence>
<evidence type="ECO:0000256" key="3">
    <source>
        <dbReference type="ARBA" id="ARBA00022475"/>
    </source>
</evidence>
<dbReference type="OrthoDB" id="9780552at2"/>
<evidence type="ECO:0000256" key="5">
    <source>
        <dbReference type="ARBA" id="ARBA00022927"/>
    </source>
</evidence>
<keyword evidence="14" id="KW-1185">Reference proteome</keyword>
<feature type="region of interest" description="Disordered" evidence="10">
    <location>
        <begin position="414"/>
        <end position="439"/>
    </location>
</feature>
<dbReference type="GO" id="GO:0032977">
    <property type="term" value="F:membrane insertase activity"/>
    <property type="evidence" value="ECO:0007669"/>
    <property type="project" value="InterPro"/>
</dbReference>
<dbReference type="InterPro" id="IPR001708">
    <property type="entry name" value="YidC/ALB3/OXA1/COX18"/>
</dbReference>
<dbReference type="PATRIC" id="fig|679200.3.peg.2129"/>
<proteinExistence type="inferred from homology"/>
<keyword evidence="8" id="KW-0143">Chaperone</keyword>
<dbReference type="NCBIfam" id="TIGR03592">
    <property type="entry name" value="yidC_oxa1_cterm"/>
    <property type="match status" value="1"/>
</dbReference>
<sequence length="439" mass="49162">MELIILTKINTPVIGWVSDVLGMIMDIIFRVTAALGITNIGLCIIIFTIIINLLMLPLTIKQQRSSKLMAVMQPEIQAIQKKYKGKNDSETAIKLQKETQAVYDKYGTSMVGGCAQMLIQMPILLALYQVILRIPAYVPSVKVYFEQIASLMMKQSGYIDTLSSYAVKHKLPVDKIDYTNMNRVIDLLYKFTPVDWADIKNAFSSASELSQQLMNNVPVIEKMNEFLGINLATSPFQGWTPSLAWIIPVLAGVTQWLSAKLMSTGTSAQQSASDENSMAQQMKTMTNVMPLMSVYFCFILPAGVGIYWIISALSRIVQQYFINKHLDKIDVQVLIEENLKKKNEKRAKKGLPPETINKKAISKAINTDTTVKKDEEEEKRKQEIIASSTEYYKKNAKPGSIASKANMVAAYNEKISQKKNGKKNKTAASIEDEDVKDGE</sequence>
<keyword evidence="2" id="KW-0813">Transport</keyword>
<comment type="caution">
    <text evidence="13">The sequence shown here is derived from an EMBL/GenBank/DDBJ whole genome shotgun (WGS) entry which is preliminary data.</text>
</comment>
<dbReference type="RefSeq" id="WP_005541892.1">
    <property type="nucleotide sequence ID" value="NZ_JH378838.1"/>
</dbReference>
<comment type="subcellular location">
    <subcellularLocation>
        <location evidence="1">Cell membrane</location>
        <topology evidence="1">Multi-pass membrane protein</topology>
    </subcellularLocation>
    <subcellularLocation>
        <location evidence="9">Membrane</location>
        <topology evidence="9">Multi-pass membrane protein</topology>
    </subcellularLocation>
</comment>
<protein>
    <recommendedName>
        <fullName evidence="12">Membrane insertase YidC/Oxa/ALB C-terminal domain-containing protein</fullName>
    </recommendedName>
</protein>
<evidence type="ECO:0000256" key="11">
    <source>
        <dbReference type="SAM" id="Phobius"/>
    </source>
</evidence>
<dbReference type="STRING" id="679200.HMPREF9333_02020"/>
<organism evidence="13 14">
    <name type="scientific">Johnsonella ignava ATCC 51276</name>
    <dbReference type="NCBI Taxonomy" id="679200"/>
    <lineage>
        <taxon>Bacteria</taxon>
        <taxon>Bacillati</taxon>
        <taxon>Bacillota</taxon>
        <taxon>Clostridia</taxon>
        <taxon>Lachnospirales</taxon>
        <taxon>Lachnospiraceae</taxon>
        <taxon>Johnsonella</taxon>
    </lineage>
</organism>
<reference evidence="13 14" key="1">
    <citation type="submission" date="2011-08" db="EMBL/GenBank/DDBJ databases">
        <title>The Genome Sequence of Johnsonella ignava ATCC 51276.</title>
        <authorList>
            <consortium name="The Broad Institute Genome Sequencing Platform"/>
            <person name="Earl A."/>
            <person name="Ward D."/>
            <person name="Feldgarden M."/>
            <person name="Gevers D."/>
            <person name="Izard J."/>
            <person name="Blanton J.M."/>
            <person name="Baranova O.V."/>
            <person name="Dewhirst F.E."/>
            <person name="Young S.K."/>
            <person name="Zeng Q."/>
            <person name="Gargeya S."/>
            <person name="Fitzgerald M."/>
            <person name="Haas B."/>
            <person name="Abouelleil A."/>
            <person name="Alvarado L."/>
            <person name="Arachchi H.M."/>
            <person name="Berlin A."/>
            <person name="Brown A."/>
            <person name="Chapman S.B."/>
            <person name="Chen Z."/>
            <person name="Dunbar C."/>
            <person name="Freedman E."/>
            <person name="Gearin G."/>
            <person name="Gellesch M."/>
            <person name="Goldberg J."/>
            <person name="Griggs A."/>
            <person name="Gujja S."/>
            <person name="Heiman D."/>
            <person name="Howarth C."/>
            <person name="Larson L."/>
            <person name="Lui A."/>
            <person name="MacDonald P.J.P."/>
            <person name="Montmayeur A."/>
            <person name="Murphy C."/>
            <person name="Neiman D."/>
            <person name="Pearson M."/>
            <person name="Priest M."/>
            <person name="Roberts A."/>
            <person name="Saif S."/>
            <person name="Shea T."/>
            <person name="Shenoy N."/>
            <person name="Sisk P."/>
            <person name="Stolte C."/>
            <person name="Sykes S."/>
            <person name="Wortman J."/>
            <person name="Nusbaum C."/>
            <person name="Birren B."/>
        </authorList>
    </citation>
    <scope>NUCLEOTIDE SEQUENCE [LARGE SCALE GENOMIC DNA]</scope>
    <source>
        <strain evidence="13 14">ATCC 51276</strain>
    </source>
</reference>
<dbReference type="PANTHER" id="PTHR12428">
    <property type="entry name" value="OXA1"/>
    <property type="match status" value="1"/>
</dbReference>
<keyword evidence="6 11" id="KW-1133">Transmembrane helix</keyword>
<feature type="transmembrane region" description="Helical" evidence="11">
    <location>
        <begin position="288"/>
        <end position="310"/>
    </location>
</feature>
<evidence type="ECO:0000256" key="10">
    <source>
        <dbReference type="SAM" id="MobiDB-lite"/>
    </source>
</evidence>
<dbReference type="AlphaFoldDB" id="G5GKC9"/>
<keyword evidence="7 11" id="KW-0472">Membrane</keyword>
<keyword evidence="4 9" id="KW-0812">Transmembrane</keyword>